<keyword evidence="6" id="KW-0170">Cobalt</keyword>
<evidence type="ECO:0000259" key="8">
    <source>
        <dbReference type="PROSITE" id="PS51677"/>
    </source>
</evidence>
<dbReference type="PANTHER" id="PTHR46471:SF2">
    <property type="entry name" value="CHITIN DEACETYLASE-RELATED"/>
    <property type="match status" value="1"/>
</dbReference>
<feature type="region of interest" description="Disordered" evidence="7">
    <location>
        <begin position="37"/>
        <end position="78"/>
    </location>
</feature>
<evidence type="ECO:0000256" key="5">
    <source>
        <dbReference type="ARBA" id="ARBA00023277"/>
    </source>
</evidence>
<organism evidence="9 10">
    <name type="scientific">Diaporthe vaccinii</name>
    <dbReference type="NCBI Taxonomy" id="105482"/>
    <lineage>
        <taxon>Eukaryota</taxon>
        <taxon>Fungi</taxon>
        <taxon>Dikarya</taxon>
        <taxon>Ascomycota</taxon>
        <taxon>Pezizomycotina</taxon>
        <taxon>Sordariomycetes</taxon>
        <taxon>Sordariomycetidae</taxon>
        <taxon>Diaporthales</taxon>
        <taxon>Diaporthaceae</taxon>
        <taxon>Diaporthe</taxon>
        <taxon>Diaporthe eres species complex</taxon>
    </lineage>
</organism>
<evidence type="ECO:0000256" key="4">
    <source>
        <dbReference type="ARBA" id="ARBA00022801"/>
    </source>
</evidence>
<dbReference type="PROSITE" id="PS51677">
    <property type="entry name" value="NODB"/>
    <property type="match status" value="1"/>
</dbReference>
<keyword evidence="2" id="KW-0479">Metal-binding</keyword>
<comment type="cofactor">
    <cofactor evidence="1">
        <name>Co(2+)</name>
        <dbReference type="ChEBI" id="CHEBI:48828"/>
    </cofactor>
</comment>
<keyword evidence="5" id="KW-0119">Carbohydrate metabolism</keyword>
<evidence type="ECO:0000256" key="6">
    <source>
        <dbReference type="ARBA" id="ARBA00023285"/>
    </source>
</evidence>
<keyword evidence="4" id="KW-0378">Hydrolase</keyword>
<accession>A0ABR4EI91</accession>
<reference evidence="9 10" key="1">
    <citation type="submission" date="2024-03" db="EMBL/GenBank/DDBJ databases">
        <title>A high-quality draft genome sequence of Diaporthe vaccinii, a causative agent of upright dieback and viscid rot disease in cranberry plants.</title>
        <authorList>
            <person name="Sarrasin M."/>
            <person name="Lang B.F."/>
            <person name="Burger G."/>
        </authorList>
    </citation>
    <scope>NUCLEOTIDE SEQUENCE [LARGE SCALE GENOMIC DNA]</scope>
    <source>
        <strain evidence="9 10">IS7</strain>
    </source>
</reference>
<evidence type="ECO:0000256" key="3">
    <source>
        <dbReference type="ARBA" id="ARBA00022729"/>
    </source>
</evidence>
<sequence length="438" mass="47439">MLTWGNEQNVCGSDELSCSAINCLRKYSTGCDWQGDINDKLQPERPSPGQGSPSFLQKRQDTTAQDADASSSPPGELYKRPSLSWLARLPRPELGSVPYGELITTCNDPGAVALTFDDGPWQYTEELLNILSDYDAEATFFVCGGNMGGDGQITDYGHPDLLRRMVNEGHQVGTHTWAHADLTTVDEYGILDQLLLNEQALVQALGLIPTYFRPPYFSTNDDVLDTVGDLGYHVISAGVDTNDWKGDYDAARQAFSQAVQQGPWDGSAGKIVLAHDIHERTVHELAAYMIEQARGAGFRLVTVGECLGDPEENWYRDPRTGGPWAFGSSDDSALVKREVVLPPPNGQDDGPLRSYYPPTSPAGHHKVAPKTTDKSNALVARAAKTSQSVATNVTQPGAVSFPLWMVPGSRPVSGVGSPSPKATFGLVLALATMFFHLQ</sequence>
<comment type="caution">
    <text evidence="9">The sequence shown here is derived from an EMBL/GenBank/DDBJ whole genome shotgun (WGS) entry which is preliminary data.</text>
</comment>
<dbReference type="PANTHER" id="PTHR46471">
    <property type="entry name" value="CHITIN DEACETYLASE"/>
    <property type="match status" value="1"/>
</dbReference>
<dbReference type="Proteomes" id="UP001600888">
    <property type="component" value="Unassembled WGS sequence"/>
</dbReference>
<dbReference type="SUPFAM" id="SSF88713">
    <property type="entry name" value="Glycoside hydrolase/deacetylase"/>
    <property type="match status" value="1"/>
</dbReference>
<dbReference type="EMBL" id="JBAWTH010000051">
    <property type="protein sequence ID" value="KAL2282170.1"/>
    <property type="molecule type" value="Genomic_DNA"/>
</dbReference>
<keyword evidence="10" id="KW-1185">Reference proteome</keyword>
<proteinExistence type="predicted"/>
<feature type="domain" description="NodB homology" evidence="8">
    <location>
        <begin position="110"/>
        <end position="301"/>
    </location>
</feature>
<dbReference type="InterPro" id="IPR002509">
    <property type="entry name" value="NODB_dom"/>
</dbReference>
<keyword evidence="3" id="KW-0732">Signal</keyword>
<evidence type="ECO:0000313" key="10">
    <source>
        <dbReference type="Proteomes" id="UP001600888"/>
    </source>
</evidence>
<evidence type="ECO:0000256" key="7">
    <source>
        <dbReference type="SAM" id="MobiDB-lite"/>
    </source>
</evidence>
<evidence type="ECO:0000256" key="2">
    <source>
        <dbReference type="ARBA" id="ARBA00022723"/>
    </source>
</evidence>
<dbReference type="Pfam" id="PF01522">
    <property type="entry name" value="Polysacc_deac_1"/>
    <property type="match status" value="1"/>
</dbReference>
<dbReference type="InterPro" id="IPR011330">
    <property type="entry name" value="Glyco_hydro/deAcase_b/a-brl"/>
</dbReference>
<name>A0ABR4EI91_9PEZI</name>
<protein>
    <recommendedName>
        <fullName evidence="8">NodB homology domain-containing protein</fullName>
    </recommendedName>
</protein>
<evidence type="ECO:0000256" key="1">
    <source>
        <dbReference type="ARBA" id="ARBA00001941"/>
    </source>
</evidence>
<evidence type="ECO:0000313" key="9">
    <source>
        <dbReference type="EMBL" id="KAL2282170.1"/>
    </source>
</evidence>
<feature type="compositionally biased region" description="Polar residues" evidence="7">
    <location>
        <begin position="49"/>
        <end position="73"/>
    </location>
</feature>
<gene>
    <name evidence="9" type="ORF">FJTKL_10999</name>
</gene>
<dbReference type="Gene3D" id="3.20.20.370">
    <property type="entry name" value="Glycoside hydrolase/deacetylase"/>
    <property type="match status" value="1"/>
</dbReference>
<dbReference type="CDD" id="cd10951">
    <property type="entry name" value="CE4_ClCDA_like"/>
    <property type="match status" value="1"/>
</dbReference>